<dbReference type="NCBIfam" id="TIGR00099">
    <property type="entry name" value="Cof-subfamily"/>
    <property type="match status" value="1"/>
</dbReference>
<dbReference type="NCBIfam" id="TIGR01484">
    <property type="entry name" value="HAD-SF-IIB"/>
    <property type="match status" value="1"/>
</dbReference>
<dbReference type="SFLD" id="SFLDG01144">
    <property type="entry name" value="C2.B.4:_PGP_Like"/>
    <property type="match status" value="1"/>
</dbReference>
<dbReference type="InterPro" id="IPR023214">
    <property type="entry name" value="HAD_sf"/>
</dbReference>
<reference evidence="2" key="1">
    <citation type="submission" date="2017-04" db="EMBL/GenBank/DDBJ databases">
        <title>Function of individual gut microbiota members based on whole genome sequencing of pure cultures obtained from chicken caecum.</title>
        <authorList>
            <person name="Medvecky M."/>
            <person name="Cejkova D."/>
            <person name="Polansky O."/>
            <person name="Karasova D."/>
            <person name="Kubasova T."/>
            <person name="Cizek A."/>
            <person name="Rychlik I."/>
        </authorList>
    </citation>
    <scope>NUCLEOTIDE SEQUENCE [LARGE SCALE GENOMIC DNA]</scope>
    <source>
        <strain evidence="2">An101</strain>
    </source>
</reference>
<dbReference type="AlphaFoldDB" id="A0A1Y4W947"/>
<dbReference type="InterPro" id="IPR000150">
    <property type="entry name" value="Cof"/>
</dbReference>
<comment type="caution">
    <text evidence="1">The sequence shown here is derived from an EMBL/GenBank/DDBJ whole genome shotgun (WGS) entry which is preliminary data.</text>
</comment>
<sequence>MIKLVACDLDGTLFNSNMSVSEANIQAVKNAQNTGIEFLIATGRAPRESRAVLKDAGLHTGFINLNGALVFDEDGKLMVKHKIPTSKALKLVELLHQAGFYFEIITADQVYTEDLNQRISNVAHLMVDLNPLLDFKQAVAISAGNKTIMNMKQVDHFEDLLHDPDVEVMKIIAFDSRGHEAFDNVKKEVTKIEDLVVTSSSSSNIEINAHQAQKGIALLDYAKLKNIKRDEIAAIGDNLNDESMIREAGTGVAMGNAIPAIKKLAQITTKTNNEDGVAYILNQFIKENKQDQR</sequence>
<dbReference type="PANTHER" id="PTHR10000">
    <property type="entry name" value="PHOSPHOSERINE PHOSPHATASE"/>
    <property type="match status" value="1"/>
</dbReference>
<dbReference type="SFLD" id="SFLDG01140">
    <property type="entry name" value="C2.B:_Phosphomannomutase_and_P"/>
    <property type="match status" value="1"/>
</dbReference>
<evidence type="ECO:0000313" key="2">
    <source>
        <dbReference type="Proteomes" id="UP000195859"/>
    </source>
</evidence>
<name>A0A1Y4W947_9LACO</name>
<dbReference type="Gene3D" id="3.30.1240.10">
    <property type="match status" value="1"/>
</dbReference>
<dbReference type="Proteomes" id="UP000195859">
    <property type="component" value="Unassembled WGS sequence"/>
</dbReference>
<proteinExistence type="predicted"/>
<dbReference type="SUPFAM" id="SSF56784">
    <property type="entry name" value="HAD-like"/>
    <property type="match status" value="1"/>
</dbReference>
<dbReference type="GO" id="GO:0016791">
    <property type="term" value="F:phosphatase activity"/>
    <property type="evidence" value="ECO:0007669"/>
    <property type="project" value="TreeGrafter"/>
</dbReference>
<evidence type="ECO:0000313" key="1">
    <source>
        <dbReference type="EMBL" id="OUQ77844.1"/>
    </source>
</evidence>
<dbReference type="Pfam" id="PF08282">
    <property type="entry name" value="Hydrolase_3"/>
    <property type="match status" value="1"/>
</dbReference>
<protein>
    <submittedName>
        <fullName evidence="1">HAD family hydrolase</fullName>
    </submittedName>
</protein>
<dbReference type="GO" id="GO:0005829">
    <property type="term" value="C:cytosol"/>
    <property type="evidence" value="ECO:0007669"/>
    <property type="project" value="TreeGrafter"/>
</dbReference>
<dbReference type="EMBL" id="NFLZ01000002">
    <property type="protein sequence ID" value="OUQ77844.1"/>
    <property type="molecule type" value="Genomic_DNA"/>
</dbReference>
<dbReference type="InterPro" id="IPR036412">
    <property type="entry name" value="HAD-like_sf"/>
</dbReference>
<keyword evidence="1" id="KW-0378">Hydrolase</keyword>
<dbReference type="InterPro" id="IPR006379">
    <property type="entry name" value="HAD-SF_hydro_IIB"/>
</dbReference>
<dbReference type="PROSITE" id="PS01229">
    <property type="entry name" value="COF_2"/>
    <property type="match status" value="1"/>
</dbReference>
<organism evidence="1 2">
    <name type="scientific">Lactobacillus gallinarum</name>
    <dbReference type="NCBI Taxonomy" id="52242"/>
    <lineage>
        <taxon>Bacteria</taxon>
        <taxon>Bacillati</taxon>
        <taxon>Bacillota</taxon>
        <taxon>Bacilli</taxon>
        <taxon>Lactobacillales</taxon>
        <taxon>Lactobacillaceae</taxon>
        <taxon>Lactobacillus</taxon>
    </lineage>
</organism>
<dbReference type="SFLD" id="SFLDS00003">
    <property type="entry name" value="Haloacid_Dehalogenase"/>
    <property type="match status" value="1"/>
</dbReference>
<dbReference type="GO" id="GO:0000287">
    <property type="term" value="F:magnesium ion binding"/>
    <property type="evidence" value="ECO:0007669"/>
    <property type="project" value="TreeGrafter"/>
</dbReference>
<dbReference type="CDD" id="cd07516">
    <property type="entry name" value="HAD_Pase"/>
    <property type="match status" value="1"/>
</dbReference>
<dbReference type="RefSeq" id="WP_087301012.1">
    <property type="nucleotide sequence ID" value="NZ_NFLZ01000002.1"/>
</dbReference>
<dbReference type="Gene3D" id="3.40.50.1000">
    <property type="entry name" value="HAD superfamily/HAD-like"/>
    <property type="match status" value="1"/>
</dbReference>
<accession>A0A1Y4W947</accession>
<gene>
    <name evidence="1" type="ORF">B5E44_01125</name>
</gene>
<dbReference type="PANTHER" id="PTHR10000:SF55">
    <property type="entry name" value="5-AMINO-6-(5-PHOSPHO-D-RIBITYLAMINO)URACIL PHOSPHATASE YCSE"/>
    <property type="match status" value="1"/>
</dbReference>